<protein>
    <submittedName>
        <fullName evidence="2">Uncharacterized protein</fullName>
    </submittedName>
</protein>
<comment type="caution">
    <text evidence="2">The sequence shown here is derived from an EMBL/GenBank/DDBJ whole genome shotgun (WGS) entry which is preliminary data.</text>
</comment>
<evidence type="ECO:0000313" key="2">
    <source>
        <dbReference type="EMBL" id="MBB3049530.1"/>
    </source>
</evidence>
<accession>A0A839RXG4</accession>
<evidence type="ECO:0000256" key="1">
    <source>
        <dbReference type="SAM" id="MobiDB-lite"/>
    </source>
</evidence>
<dbReference type="EMBL" id="JACHWU010000001">
    <property type="protein sequence ID" value="MBB3049530.1"/>
    <property type="molecule type" value="Genomic_DNA"/>
</dbReference>
<dbReference type="RefSeq" id="WP_183647156.1">
    <property type="nucleotide sequence ID" value="NZ_JACHWU010000001.1"/>
</dbReference>
<keyword evidence="3" id="KW-1185">Reference proteome</keyword>
<proteinExistence type="predicted"/>
<name>A0A839RXG4_9PSEU</name>
<dbReference type="AlphaFoldDB" id="A0A839RXG4"/>
<dbReference type="Proteomes" id="UP000550714">
    <property type="component" value="Unassembled WGS sequence"/>
</dbReference>
<gene>
    <name evidence="2" type="ORF">FHS23_000525</name>
</gene>
<organism evidence="2 3">
    <name type="scientific">Prauserella isguenensis</name>
    <dbReference type="NCBI Taxonomy" id="1470180"/>
    <lineage>
        <taxon>Bacteria</taxon>
        <taxon>Bacillati</taxon>
        <taxon>Actinomycetota</taxon>
        <taxon>Actinomycetes</taxon>
        <taxon>Pseudonocardiales</taxon>
        <taxon>Pseudonocardiaceae</taxon>
        <taxon>Prauserella</taxon>
    </lineage>
</organism>
<evidence type="ECO:0000313" key="3">
    <source>
        <dbReference type="Proteomes" id="UP000550714"/>
    </source>
</evidence>
<feature type="compositionally biased region" description="Basic and acidic residues" evidence="1">
    <location>
        <begin position="17"/>
        <end position="33"/>
    </location>
</feature>
<reference evidence="2 3" key="1">
    <citation type="submission" date="2020-08" db="EMBL/GenBank/DDBJ databases">
        <title>Genomic Encyclopedia of Type Strains, Phase III (KMG-III): the genomes of soil and plant-associated and newly described type strains.</title>
        <authorList>
            <person name="Whitman W."/>
        </authorList>
    </citation>
    <scope>NUCLEOTIDE SEQUENCE [LARGE SCALE GENOMIC DNA]</scope>
    <source>
        <strain evidence="2 3">CECT 8577</strain>
    </source>
</reference>
<sequence>MTGSRSNATVDAAGSGRPHERARQASQRVDPDGLRFAATRGEPYGVDFTAPIPIGQMNHLHHNVLPEAKDTHSDLLPFLGRDDT</sequence>
<feature type="region of interest" description="Disordered" evidence="1">
    <location>
        <begin position="1"/>
        <end position="38"/>
    </location>
</feature>